<comment type="pathway">
    <text evidence="3 12">Cofactor biosynthesis; riboflavin biosynthesis; 5-amino-6-(D-ribitylamino)uracil from GTP: step 3/4.</text>
</comment>
<comment type="pathway">
    <text evidence="2 12">Cofactor biosynthesis; riboflavin biosynthesis; 5-amino-6-(D-ribitylamino)uracil from GTP: step 2/4.</text>
</comment>
<dbReference type="GO" id="GO:0008703">
    <property type="term" value="F:5-amino-6-(5-phosphoribosylamino)uracil reductase activity"/>
    <property type="evidence" value="ECO:0007669"/>
    <property type="project" value="UniProtKB-EC"/>
</dbReference>
<dbReference type="EC" id="1.1.1.193" evidence="12"/>
<dbReference type="Pfam" id="PF00383">
    <property type="entry name" value="dCMP_cyt_deam_1"/>
    <property type="match status" value="1"/>
</dbReference>
<comment type="cofactor">
    <cofactor evidence="12">
        <name>Zn(2+)</name>
        <dbReference type="ChEBI" id="CHEBI:29105"/>
    </cofactor>
    <text evidence="12">Binds 1 zinc ion.</text>
</comment>
<evidence type="ECO:0000256" key="11">
    <source>
        <dbReference type="ARBA" id="ARBA00023268"/>
    </source>
</evidence>
<keyword evidence="12 14" id="KW-0378">Hydrolase</keyword>
<evidence type="ECO:0000313" key="15">
    <source>
        <dbReference type="Proteomes" id="UP001596020"/>
    </source>
</evidence>
<evidence type="ECO:0000259" key="13">
    <source>
        <dbReference type="PROSITE" id="PS51747"/>
    </source>
</evidence>
<dbReference type="RefSeq" id="WP_380078475.1">
    <property type="nucleotide sequence ID" value="NZ_JBHSGO010000152.1"/>
</dbReference>
<dbReference type="PIRSF" id="PIRSF006769">
    <property type="entry name" value="RibD"/>
    <property type="match status" value="1"/>
</dbReference>
<dbReference type="CDD" id="cd01284">
    <property type="entry name" value="Riboflavin_deaminase-reductase"/>
    <property type="match status" value="1"/>
</dbReference>
<keyword evidence="8 12" id="KW-0862">Zinc</keyword>
<dbReference type="NCBIfam" id="TIGR00326">
    <property type="entry name" value="eubact_ribD"/>
    <property type="match status" value="1"/>
</dbReference>
<reference evidence="15" key="1">
    <citation type="journal article" date="2019" name="Int. J. Syst. Evol. Microbiol.">
        <title>The Global Catalogue of Microorganisms (GCM) 10K type strain sequencing project: providing services to taxonomists for standard genome sequencing and annotation.</title>
        <authorList>
            <consortium name="The Broad Institute Genomics Platform"/>
            <consortium name="The Broad Institute Genome Sequencing Center for Infectious Disease"/>
            <person name="Wu L."/>
            <person name="Ma J."/>
        </authorList>
    </citation>
    <scope>NUCLEOTIDE SEQUENCE [LARGE SCALE GENOMIC DNA]</scope>
    <source>
        <strain evidence="15">CGMCC 4.7357</strain>
    </source>
</reference>
<dbReference type="InterPro" id="IPR002734">
    <property type="entry name" value="RibDG_C"/>
</dbReference>
<evidence type="ECO:0000256" key="6">
    <source>
        <dbReference type="ARBA" id="ARBA00022619"/>
    </source>
</evidence>
<keyword evidence="9 12" id="KW-0521">NADP</keyword>
<dbReference type="SUPFAM" id="SSF53597">
    <property type="entry name" value="Dihydrofolate reductase-like"/>
    <property type="match status" value="1"/>
</dbReference>
<comment type="catalytic activity">
    <reaction evidence="12">
        <text>5-amino-6-(5-phospho-D-ribitylamino)uracil + NADP(+) = 5-amino-6-(5-phospho-D-ribosylamino)uracil + NADPH + H(+)</text>
        <dbReference type="Rhea" id="RHEA:17845"/>
        <dbReference type="ChEBI" id="CHEBI:15378"/>
        <dbReference type="ChEBI" id="CHEBI:57783"/>
        <dbReference type="ChEBI" id="CHEBI:58349"/>
        <dbReference type="ChEBI" id="CHEBI:58421"/>
        <dbReference type="ChEBI" id="CHEBI:58453"/>
        <dbReference type="EC" id="1.1.1.193"/>
    </reaction>
</comment>
<dbReference type="Pfam" id="PF01872">
    <property type="entry name" value="RibD_C"/>
    <property type="match status" value="1"/>
</dbReference>
<proteinExistence type="inferred from homology"/>
<sequence length="338" mass="37374">MQTKEIYMRRALELASLAEGYTAPNPMVGAVIVDDKSGLIISEGYHHKAGQPHAEVMAVRGAGARDLSKDVTMYVSLEPCSHYGKTPPCSELIINKGIKRVVVAMQDPFLKVAGRGIKMLRDAGVEVQVGMLEAEAQRLNHAFLTAITQNRPYITLKWAETSDGFIDKIRSYEEAPLVISTPIRRRIVHKMRSQHDGIMVGGETLRKDNPSLDNRFWLGHSPRPIIVSHHANIPLSAKCLQNAEAKPILFCSKDAPNLDKLTEFLDIKTYDSNKASLDFIMETLIEEGVHSLLVEGGSNLLQQFLNAKLYDKIEKEVSSIVIGTGIEAPQLQSPPISL</sequence>
<keyword evidence="11" id="KW-0511">Multifunctional enzyme</keyword>
<keyword evidence="15" id="KW-1185">Reference proteome</keyword>
<evidence type="ECO:0000256" key="9">
    <source>
        <dbReference type="ARBA" id="ARBA00022857"/>
    </source>
</evidence>
<dbReference type="InterPro" id="IPR016193">
    <property type="entry name" value="Cytidine_deaminase-like"/>
</dbReference>
<dbReference type="PROSITE" id="PS51747">
    <property type="entry name" value="CYT_DCMP_DEAMINASES_2"/>
    <property type="match status" value="1"/>
</dbReference>
<evidence type="ECO:0000256" key="12">
    <source>
        <dbReference type="PIRNR" id="PIRNR006769"/>
    </source>
</evidence>
<name>A0ABV9K7R2_9PORP</name>
<comment type="similarity">
    <text evidence="5 12">In the C-terminal section; belongs to the HTP reductase family.</text>
</comment>
<dbReference type="InterPro" id="IPR050765">
    <property type="entry name" value="Riboflavin_Biosynth_HTPR"/>
</dbReference>
<dbReference type="Proteomes" id="UP001596020">
    <property type="component" value="Unassembled WGS sequence"/>
</dbReference>
<protein>
    <recommendedName>
        <fullName evidence="12">Riboflavin biosynthesis protein RibD</fullName>
    </recommendedName>
    <domain>
        <recommendedName>
            <fullName evidence="12">Diaminohydroxyphosphoribosylaminopyrimidine deaminase</fullName>
            <shortName evidence="12">DRAP deaminase</shortName>
            <ecNumber evidence="12">3.5.4.26</ecNumber>
        </recommendedName>
        <alternativeName>
            <fullName evidence="12">Riboflavin-specific deaminase</fullName>
        </alternativeName>
    </domain>
    <domain>
        <recommendedName>
            <fullName evidence="12">5-amino-6-(5-phosphoribosylamino)uracil reductase</fullName>
            <ecNumber evidence="12">1.1.1.193</ecNumber>
        </recommendedName>
        <alternativeName>
            <fullName evidence="12">HTP reductase</fullName>
        </alternativeName>
    </domain>
</protein>
<evidence type="ECO:0000256" key="10">
    <source>
        <dbReference type="ARBA" id="ARBA00023002"/>
    </source>
</evidence>
<dbReference type="GO" id="GO:0008835">
    <property type="term" value="F:diaminohydroxyphosphoribosylaminopyrimidine deaminase activity"/>
    <property type="evidence" value="ECO:0007669"/>
    <property type="project" value="UniProtKB-EC"/>
</dbReference>
<comment type="similarity">
    <text evidence="4 12">In the N-terminal section; belongs to the cytidine and deoxycytidylate deaminase family.</text>
</comment>
<dbReference type="InterPro" id="IPR004794">
    <property type="entry name" value="Eubact_RibD"/>
</dbReference>
<gene>
    <name evidence="14" type="primary">ribD</name>
    <name evidence="14" type="ORF">ACFO3G_04785</name>
</gene>
<comment type="caution">
    <text evidence="14">The sequence shown here is derived from an EMBL/GenBank/DDBJ whole genome shotgun (WGS) entry which is preliminary data.</text>
</comment>
<evidence type="ECO:0000256" key="2">
    <source>
        <dbReference type="ARBA" id="ARBA00004882"/>
    </source>
</evidence>
<dbReference type="EC" id="3.5.4.26" evidence="12"/>
<dbReference type="EMBL" id="JBHSGO010000152">
    <property type="protein sequence ID" value="MFC4665918.1"/>
    <property type="molecule type" value="Genomic_DNA"/>
</dbReference>
<accession>A0ABV9K7R2</accession>
<keyword evidence="10 12" id="KW-0560">Oxidoreductase</keyword>
<dbReference type="SUPFAM" id="SSF53927">
    <property type="entry name" value="Cytidine deaminase-like"/>
    <property type="match status" value="1"/>
</dbReference>
<evidence type="ECO:0000313" key="14">
    <source>
        <dbReference type="EMBL" id="MFC4665918.1"/>
    </source>
</evidence>
<keyword evidence="6 12" id="KW-0686">Riboflavin biosynthesis</keyword>
<comment type="function">
    <text evidence="1 12">Converts 2,5-diamino-6-(ribosylamino)-4(3h)-pyrimidinone 5'-phosphate into 5-amino-6-(ribosylamino)-2,4(1h,3h)-pyrimidinedione 5'-phosphate.</text>
</comment>
<evidence type="ECO:0000256" key="4">
    <source>
        <dbReference type="ARBA" id="ARBA00005259"/>
    </source>
</evidence>
<dbReference type="Gene3D" id="3.40.140.10">
    <property type="entry name" value="Cytidine Deaminase, domain 2"/>
    <property type="match status" value="1"/>
</dbReference>
<feature type="domain" description="CMP/dCMP-type deaminase" evidence="13">
    <location>
        <begin position="2"/>
        <end position="128"/>
    </location>
</feature>
<dbReference type="PROSITE" id="PS00903">
    <property type="entry name" value="CYT_DCMP_DEAMINASES_1"/>
    <property type="match status" value="1"/>
</dbReference>
<keyword evidence="7 12" id="KW-0479">Metal-binding</keyword>
<organism evidence="14 15">
    <name type="scientific">Falsiporphyromonas endometrii</name>
    <dbReference type="NCBI Taxonomy" id="1387297"/>
    <lineage>
        <taxon>Bacteria</taxon>
        <taxon>Pseudomonadati</taxon>
        <taxon>Bacteroidota</taxon>
        <taxon>Bacteroidia</taxon>
        <taxon>Bacteroidales</taxon>
        <taxon>Porphyromonadaceae</taxon>
        <taxon>Falsiporphyromonas</taxon>
    </lineage>
</organism>
<dbReference type="InterPro" id="IPR002125">
    <property type="entry name" value="CMP_dCMP_dom"/>
</dbReference>
<evidence type="ECO:0000256" key="5">
    <source>
        <dbReference type="ARBA" id="ARBA00007417"/>
    </source>
</evidence>
<dbReference type="InterPro" id="IPR016192">
    <property type="entry name" value="APOBEC/CMP_deaminase_Zn-bd"/>
</dbReference>
<dbReference type="InterPro" id="IPR024072">
    <property type="entry name" value="DHFR-like_dom_sf"/>
</dbReference>
<evidence type="ECO:0000256" key="7">
    <source>
        <dbReference type="ARBA" id="ARBA00022723"/>
    </source>
</evidence>
<evidence type="ECO:0000256" key="8">
    <source>
        <dbReference type="ARBA" id="ARBA00022833"/>
    </source>
</evidence>
<evidence type="ECO:0000256" key="3">
    <source>
        <dbReference type="ARBA" id="ARBA00004910"/>
    </source>
</evidence>
<dbReference type="PANTHER" id="PTHR38011:SF7">
    <property type="entry name" value="2,5-DIAMINO-6-RIBOSYLAMINO-4(3H)-PYRIMIDINONE 5'-PHOSPHATE REDUCTASE"/>
    <property type="match status" value="1"/>
</dbReference>
<comment type="catalytic activity">
    <reaction evidence="12">
        <text>2,5-diamino-6-hydroxy-4-(5-phosphoribosylamino)-pyrimidine + H2O + H(+) = 5-amino-6-(5-phospho-D-ribosylamino)uracil + NH4(+)</text>
        <dbReference type="Rhea" id="RHEA:21868"/>
        <dbReference type="ChEBI" id="CHEBI:15377"/>
        <dbReference type="ChEBI" id="CHEBI:15378"/>
        <dbReference type="ChEBI" id="CHEBI:28938"/>
        <dbReference type="ChEBI" id="CHEBI:58453"/>
        <dbReference type="ChEBI" id="CHEBI:58614"/>
        <dbReference type="EC" id="3.5.4.26"/>
    </reaction>
</comment>
<evidence type="ECO:0000256" key="1">
    <source>
        <dbReference type="ARBA" id="ARBA00002151"/>
    </source>
</evidence>
<dbReference type="Gene3D" id="3.40.430.10">
    <property type="entry name" value="Dihydrofolate Reductase, subunit A"/>
    <property type="match status" value="1"/>
</dbReference>
<dbReference type="PANTHER" id="PTHR38011">
    <property type="entry name" value="DIHYDROFOLATE REDUCTASE FAMILY PROTEIN (AFU_ORTHOLOGUE AFUA_8G06820)"/>
    <property type="match status" value="1"/>
</dbReference>